<evidence type="ECO:0000313" key="10">
    <source>
        <dbReference type="Proteomes" id="UP000264820"/>
    </source>
</evidence>
<evidence type="ECO:0000256" key="3">
    <source>
        <dbReference type="ARBA" id="ARBA00022771"/>
    </source>
</evidence>
<dbReference type="STRING" id="109280.ENSHCOP00000015770"/>
<feature type="compositionally biased region" description="Low complexity" evidence="7">
    <location>
        <begin position="471"/>
        <end position="482"/>
    </location>
</feature>
<dbReference type="InterPro" id="IPR036236">
    <property type="entry name" value="Znf_C2H2_sf"/>
</dbReference>
<dbReference type="PANTHER" id="PTHR24396">
    <property type="entry name" value="ZINC FINGER PROTEIN"/>
    <property type="match status" value="1"/>
</dbReference>
<keyword evidence="2" id="KW-0479">Metal-binding</keyword>
<feature type="domain" description="C2H2-type" evidence="8">
    <location>
        <begin position="541"/>
        <end position="568"/>
    </location>
</feature>
<dbReference type="Gene3D" id="3.30.160.60">
    <property type="entry name" value="Classic Zinc Finger"/>
    <property type="match status" value="1"/>
</dbReference>
<dbReference type="InterPro" id="IPR013087">
    <property type="entry name" value="Znf_C2H2_type"/>
</dbReference>
<feature type="domain" description="C2H2-type" evidence="8">
    <location>
        <begin position="631"/>
        <end position="653"/>
    </location>
</feature>
<evidence type="ECO:0000256" key="7">
    <source>
        <dbReference type="SAM" id="MobiDB-lite"/>
    </source>
</evidence>
<feature type="compositionally biased region" description="Pro residues" evidence="7">
    <location>
        <begin position="436"/>
        <end position="447"/>
    </location>
</feature>
<evidence type="ECO:0000259" key="8">
    <source>
        <dbReference type="PROSITE" id="PS50157"/>
    </source>
</evidence>
<feature type="compositionally biased region" description="Low complexity" evidence="7">
    <location>
        <begin position="886"/>
        <end position="904"/>
    </location>
</feature>
<dbReference type="SMART" id="SM00355">
    <property type="entry name" value="ZnF_C2H2"/>
    <property type="match status" value="6"/>
</dbReference>
<feature type="domain" description="C2H2-type" evidence="8">
    <location>
        <begin position="216"/>
        <end position="238"/>
    </location>
</feature>
<comment type="subcellular location">
    <subcellularLocation>
        <location evidence="1">Nucleus</location>
    </subcellularLocation>
</comment>
<feature type="region of interest" description="Disordered" evidence="7">
    <location>
        <begin position="690"/>
        <end position="762"/>
    </location>
</feature>
<feature type="domain" description="C2H2-type" evidence="8">
    <location>
        <begin position="51"/>
        <end position="73"/>
    </location>
</feature>
<protein>
    <recommendedName>
        <fullName evidence="8">C2H2-type domain-containing protein</fullName>
    </recommendedName>
</protein>
<dbReference type="Ensembl" id="ENSHCOT00000023775.1">
    <property type="protein sequence ID" value="ENSHCOP00000015770.1"/>
    <property type="gene ID" value="ENSHCOG00000000519.1"/>
</dbReference>
<dbReference type="Pfam" id="PF23015">
    <property type="entry name" value="zf-WIZ"/>
    <property type="match status" value="1"/>
</dbReference>
<proteinExistence type="predicted"/>
<dbReference type="AlphaFoldDB" id="A0A3Q3DMD0"/>
<organism evidence="9 10">
    <name type="scientific">Hippocampus comes</name>
    <name type="common">Tiger tail seahorse</name>
    <dbReference type="NCBI Taxonomy" id="109280"/>
    <lineage>
        <taxon>Eukaryota</taxon>
        <taxon>Metazoa</taxon>
        <taxon>Chordata</taxon>
        <taxon>Craniata</taxon>
        <taxon>Vertebrata</taxon>
        <taxon>Euteleostomi</taxon>
        <taxon>Actinopterygii</taxon>
        <taxon>Neopterygii</taxon>
        <taxon>Teleostei</taxon>
        <taxon>Neoteleostei</taxon>
        <taxon>Acanthomorphata</taxon>
        <taxon>Syngnathiaria</taxon>
        <taxon>Syngnathiformes</taxon>
        <taxon>Syngnathoidei</taxon>
        <taxon>Syngnathidae</taxon>
        <taxon>Hippocampus</taxon>
    </lineage>
</organism>
<keyword evidence="3 6" id="KW-0863">Zinc-finger</keyword>
<feature type="compositionally biased region" description="Low complexity" evidence="7">
    <location>
        <begin position="448"/>
        <end position="464"/>
    </location>
</feature>
<sequence>MVTHHFAYFTVESTKTVKLKIRLPTTYCNLFILFFFYSTVANFDPSTFSVMHCEFCSAGFDTRAGLSSHARAHLRDFGITNWDVTISPIHILRKLFSSRPDLVIPTAPPRSPNAMPLSVLTQAVKATPSASCSAHAPSPAGSPILAYASSPTSVVRKAPISSLLPASSPLRFTEHKTAAVKGLTPNLLTSAAISPSKPIWAPHENDAPLNLGNKDIVCQLCGAWFETRKGLSSHARAHLRHFGVEYSESKGSPIALLNQLMDSEDFKHKAGEFHLDTESRSVPSVLSSPKKAMLPSSSPSLLYKVTTAGGGSTSKATSPSSFGPPPKRLKSSSVVSLFFFFLSLDELNVRTNPTRRRNLLFYFSNCLGEPTKEIGCEFCGEYFENRKGLSSHARSHLRQMGITEWSVNGSPIDTLREIISRRGLPCARRPFKSRKTPPPSSPGPPGSPLSTRSSPSTVLSRLPFASPPPASKSNSAPPMSSSGLILKLKPEPVQLEVTSPEAVGGSGGLSADSLSSGWRVSDSAFPLNLAMSREAEPTRDIRCEFCGEYFENRKGLSSHARSHLRQMGITEWTVNGSPIDTLRVFMHKRGLSASSQSEGEKKEGAKSPSWANATKTSGGLISPLGKQPEEAVCELCGFYFENRKALASHARAHLRQFGVTEWCVNGSPIETLSAWIHSRPQKVLEMHRSYMQSNRPTSKRVSRGSPPPPPPHPRPPPPPPHPVSHIAQPRQDEAGPNLRASHVRPTSSSSPRPSQLVSSLPLQAQVARSELNVRLPRGFERRPLKHPSCIEGTERDSGPAKPPRTSTVPALVPKPPAYPLVKLVGKFYTLKCRFCEVEFHGPLSVQEDWIRHLQQHILKMNYSQPAEPKADRAQVMTDEPTAVRQASAAGTSSTTSLTPTVTRSVAANGRSPEPLAELAPGVAELVKISEESLTPAPLPLPAQVV</sequence>
<keyword evidence="10" id="KW-1185">Reference proteome</keyword>
<reference evidence="9" key="1">
    <citation type="submission" date="2025-08" db="UniProtKB">
        <authorList>
            <consortium name="Ensembl"/>
        </authorList>
    </citation>
    <scope>IDENTIFICATION</scope>
</reference>
<feature type="compositionally biased region" description="Low complexity" evidence="7">
    <location>
        <begin position="739"/>
        <end position="762"/>
    </location>
</feature>
<dbReference type="GO" id="GO:0000978">
    <property type="term" value="F:RNA polymerase II cis-regulatory region sequence-specific DNA binding"/>
    <property type="evidence" value="ECO:0007669"/>
    <property type="project" value="TreeGrafter"/>
</dbReference>
<feature type="compositionally biased region" description="Polar residues" evidence="7">
    <location>
        <begin position="609"/>
        <end position="619"/>
    </location>
</feature>
<dbReference type="Proteomes" id="UP000264820">
    <property type="component" value="Unplaced"/>
</dbReference>
<keyword evidence="4" id="KW-0862">Zinc</keyword>
<dbReference type="InterPro" id="IPR055125">
    <property type="entry name" value="Wiz_C_Znf"/>
</dbReference>
<evidence type="ECO:0000256" key="2">
    <source>
        <dbReference type="ARBA" id="ARBA00022723"/>
    </source>
</evidence>
<reference evidence="9" key="2">
    <citation type="submission" date="2025-09" db="UniProtKB">
        <authorList>
            <consortium name="Ensembl"/>
        </authorList>
    </citation>
    <scope>IDENTIFICATION</scope>
</reference>
<dbReference type="PROSITE" id="PS50157">
    <property type="entry name" value="ZINC_FINGER_C2H2_2"/>
    <property type="match status" value="5"/>
</dbReference>
<dbReference type="SUPFAM" id="SSF57667">
    <property type="entry name" value="beta-beta-alpha zinc fingers"/>
    <property type="match status" value="2"/>
</dbReference>
<dbReference type="GeneTree" id="ENSGT00940000159979"/>
<feature type="region of interest" description="Disordered" evidence="7">
    <location>
        <begin position="592"/>
        <end position="624"/>
    </location>
</feature>
<name>A0A3Q3DMD0_HIPCM</name>
<evidence type="ECO:0000256" key="5">
    <source>
        <dbReference type="ARBA" id="ARBA00023242"/>
    </source>
</evidence>
<dbReference type="GO" id="GO:0005634">
    <property type="term" value="C:nucleus"/>
    <property type="evidence" value="ECO:0007669"/>
    <property type="project" value="UniProtKB-SubCell"/>
</dbReference>
<evidence type="ECO:0000256" key="1">
    <source>
        <dbReference type="ARBA" id="ARBA00004123"/>
    </source>
</evidence>
<dbReference type="PROSITE" id="PS00028">
    <property type="entry name" value="ZINC_FINGER_C2H2_1"/>
    <property type="match status" value="5"/>
</dbReference>
<feature type="region of interest" description="Disordered" evidence="7">
    <location>
        <begin position="879"/>
        <end position="914"/>
    </location>
</feature>
<dbReference type="GO" id="GO:0008270">
    <property type="term" value="F:zinc ion binding"/>
    <property type="evidence" value="ECO:0007669"/>
    <property type="project" value="UniProtKB-KW"/>
</dbReference>
<dbReference type="PANTHER" id="PTHR24396:SF22">
    <property type="entry name" value="PROTEIN WIZ"/>
    <property type="match status" value="1"/>
</dbReference>
<dbReference type="InterPro" id="IPR051643">
    <property type="entry name" value="Transcr_Reg_ZincFinger"/>
</dbReference>
<evidence type="ECO:0000256" key="4">
    <source>
        <dbReference type="ARBA" id="ARBA00022833"/>
    </source>
</evidence>
<feature type="region of interest" description="Disordered" evidence="7">
    <location>
        <begin position="428"/>
        <end position="483"/>
    </location>
</feature>
<feature type="region of interest" description="Disordered" evidence="7">
    <location>
        <begin position="777"/>
        <end position="810"/>
    </location>
</feature>
<feature type="compositionally biased region" description="Pro residues" evidence="7">
    <location>
        <begin position="705"/>
        <end position="722"/>
    </location>
</feature>
<evidence type="ECO:0000256" key="6">
    <source>
        <dbReference type="PROSITE-ProRule" id="PRU00042"/>
    </source>
</evidence>
<dbReference type="GO" id="GO:0000981">
    <property type="term" value="F:DNA-binding transcription factor activity, RNA polymerase II-specific"/>
    <property type="evidence" value="ECO:0007669"/>
    <property type="project" value="TreeGrafter"/>
</dbReference>
<evidence type="ECO:0000313" key="9">
    <source>
        <dbReference type="Ensembl" id="ENSHCOP00000015770.1"/>
    </source>
</evidence>
<feature type="domain" description="C2H2-type" evidence="8">
    <location>
        <begin position="374"/>
        <end position="401"/>
    </location>
</feature>
<keyword evidence="5" id="KW-0539">Nucleus</keyword>
<accession>A0A3Q3DMD0</accession>
<dbReference type="OMA" id="WAPHEND"/>